<dbReference type="Proteomes" id="UP001596972">
    <property type="component" value="Unassembled WGS sequence"/>
</dbReference>
<keyword evidence="2" id="KW-1185">Reference proteome</keyword>
<reference evidence="2" key="1">
    <citation type="journal article" date="2019" name="Int. J. Syst. Evol. Microbiol.">
        <title>The Global Catalogue of Microorganisms (GCM) 10K type strain sequencing project: providing services to taxonomists for standard genome sequencing and annotation.</title>
        <authorList>
            <consortium name="The Broad Institute Genomics Platform"/>
            <consortium name="The Broad Institute Genome Sequencing Center for Infectious Disease"/>
            <person name="Wu L."/>
            <person name="Ma J."/>
        </authorList>
    </citation>
    <scope>NUCLEOTIDE SEQUENCE [LARGE SCALE GENOMIC DNA]</scope>
    <source>
        <strain evidence="2">JCM 31202</strain>
    </source>
</reference>
<evidence type="ECO:0000313" key="2">
    <source>
        <dbReference type="Proteomes" id="UP001596972"/>
    </source>
</evidence>
<gene>
    <name evidence="1" type="ORF">ACFQ11_12860</name>
</gene>
<dbReference type="EMBL" id="JBHTJA010000019">
    <property type="protein sequence ID" value="MFD0901285.1"/>
    <property type="molecule type" value="Genomic_DNA"/>
</dbReference>
<comment type="caution">
    <text evidence="1">The sequence shown here is derived from an EMBL/GenBank/DDBJ whole genome shotgun (WGS) entry which is preliminary data.</text>
</comment>
<dbReference type="RefSeq" id="WP_378298505.1">
    <property type="nucleotide sequence ID" value="NZ_JBHTJA010000019.1"/>
</dbReference>
<accession>A0ABW3ENC9</accession>
<organism evidence="1 2">
    <name type="scientific">Actinomadura sediminis</name>
    <dbReference type="NCBI Taxonomy" id="1038904"/>
    <lineage>
        <taxon>Bacteria</taxon>
        <taxon>Bacillati</taxon>
        <taxon>Actinomycetota</taxon>
        <taxon>Actinomycetes</taxon>
        <taxon>Streptosporangiales</taxon>
        <taxon>Thermomonosporaceae</taxon>
        <taxon>Actinomadura</taxon>
    </lineage>
</organism>
<protein>
    <submittedName>
        <fullName evidence="1">Uncharacterized protein</fullName>
    </submittedName>
</protein>
<name>A0ABW3ENC9_9ACTN</name>
<proteinExistence type="predicted"/>
<evidence type="ECO:0000313" key="1">
    <source>
        <dbReference type="EMBL" id="MFD0901285.1"/>
    </source>
</evidence>
<sequence length="112" mass="12235">MRRPLQAWFGLSGRLGRSGRLGLSGRLGGSGRSEVVLLTADRRLRAVAEEVETWRVLADMEAARSRVRLREGRVWDAGMCAGRAAAFRAAADQVEDALTGSGESREPVRRGR</sequence>